<dbReference type="PANTHER" id="PTHR47959">
    <property type="entry name" value="ATP-DEPENDENT RNA HELICASE RHLE-RELATED"/>
    <property type="match status" value="1"/>
</dbReference>
<dbReference type="CDD" id="cd18787">
    <property type="entry name" value="SF2_C_DEAD"/>
    <property type="match status" value="1"/>
</dbReference>
<dbReference type="InterPro" id="IPR001650">
    <property type="entry name" value="Helicase_C-like"/>
</dbReference>
<dbReference type="InterPro" id="IPR000629">
    <property type="entry name" value="RNA-helicase_DEAD-box_CS"/>
</dbReference>
<keyword evidence="3 7" id="KW-0347">Helicase</keyword>
<dbReference type="InterPro" id="IPR014001">
    <property type="entry name" value="Helicase_ATP-bd"/>
</dbReference>
<comment type="caution">
    <text evidence="13">The sequence shown here is derived from an EMBL/GenBank/DDBJ whole genome shotgun (WGS) entry which is preliminary data.</text>
</comment>
<reference evidence="14" key="1">
    <citation type="journal article" date="2019" name="Int. J. Syst. Evol. Microbiol.">
        <title>Halobacteriovorax valvorus sp. nov., a novel prokaryotic predator isolated from coastal seawater of China.</title>
        <authorList>
            <person name="Chen M.-X."/>
        </authorList>
    </citation>
    <scope>NUCLEOTIDE SEQUENCE [LARGE SCALE GENOMIC DNA]</scope>
    <source>
        <strain evidence="14">BL9</strain>
    </source>
</reference>
<dbReference type="InterPro" id="IPR014014">
    <property type="entry name" value="RNA_helicase_DEAD_Q_motif"/>
</dbReference>
<name>A0ABY0IHK6_9BACT</name>
<keyword evidence="1 7" id="KW-0547">Nucleotide-binding</keyword>
<feature type="short sequence motif" description="Q motif" evidence="6">
    <location>
        <begin position="5"/>
        <end position="33"/>
    </location>
</feature>
<dbReference type="GO" id="GO:0004386">
    <property type="term" value="F:helicase activity"/>
    <property type="evidence" value="ECO:0007669"/>
    <property type="project" value="UniProtKB-KW"/>
</dbReference>
<dbReference type="PROSITE" id="PS51194">
    <property type="entry name" value="HELICASE_CTER"/>
    <property type="match status" value="1"/>
</dbReference>
<dbReference type="RefSeq" id="WP_114706413.1">
    <property type="nucleotide sequence ID" value="NZ_QDKL01000002.1"/>
</dbReference>
<evidence type="ECO:0000259" key="11">
    <source>
        <dbReference type="PROSITE" id="PS51194"/>
    </source>
</evidence>
<sequence>MTDNIPFEDFNLSAGLLESIKKCGFTTASAIQELTIDPILEGKDILALAETGSGKTASFAIPIIEHIIHDDLVKVDDVHYVVLSPTRELAQQTAKVFNDLGNDSGIKTICVIGGESLAKQKEQINKGVHIIIATPGRLVDLLKQKAVLIDRTYGIVFDEADRLFDMGFQKDIEYTLAQMPDDRQLIMVSATTNMAVLNTAYKFNSTPIELKLNEDNMVVDHIDHKLAMVNENEKMGLLVNLIRNHEDAYALVFCNTKFQTHLVAEWLIAMDFKAKAISGGLSQSKRTKLIKDFRSKDTTILVCTDVAARGLDIKDVNLVINYDLPQDAANYVHRIGRTGRAGSEGEAISFCSFDDCEYLDPIQEFIGDKIPKFEVGPDDISKQLSKKPFIDRKTYKVVDRTTGKPLTQEEKDKRKKPVRKNAQNNSKKRTQERVKKTPVNEQSTTKPVKKIEKRPNTPKFTIQADSQESAKKAALEFFKIKYDSQLSLDESTPGRKKFFLFGKRLTKFTYSLRPTYKKIVMPFLIDVIKKANLKLFAKFSFNGKNIKIFFSGKDEKMLTRDNNELLQALEHLTRLHLYNSVEVPREVRLNFKCKGIKNQEDYLIKMVERETAKVLDTREPVTLKALNSSDRRLVHQHLDKHKEVKTVSIGEGRMKKIQITLV</sequence>
<protein>
    <submittedName>
        <fullName evidence="13">DEAD/DEAH box helicase</fullName>
    </submittedName>
</protein>
<dbReference type="Pfam" id="PF00270">
    <property type="entry name" value="DEAD"/>
    <property type="match status" value="1"/>
</dbReference>
<dbReference type="PROSITE" id="PS51195">
    <property type="entry name" value="Q_MOTIF"/>
    <property type="match status" value="1"/>
</dbReference>
<dbReference type="Gene3D" id="3.30.1370.50">
    <property type="entry name" value="R3H-like domain"/>
    <property type="match status" value="1"/>
</dbReference>
<evidence type="ECO:0000259" key="10">
    <source>
        <dbReference type="PROSITE" id="PS51192"/>
    </source>
</evidence>
<evidence type="ECO:0000256" key="3">
    <source>
        <dbReference type="ARBA" id="ARBA00022806"/>
    </source>
</evidence>
<evidence type="ECO:0000256" key="4">
    <source>
        <dbReference type="ARBA" id="ARBA00022840"/>
    </source>
</evidence>
<keyword evidence="2 7" id="KW-0378">Hydrolase</keyword>
<dbReference type="InterPro" id="IPR050079">
    <property type="entry name" value="DEAD_box_RNA_helicase"/>
</dbReference>
<feature type="region of interest" description="Disordered" evidence="8">
    <location>
        <begin position="400"/>
        <end position="450"/>
    </location>
</feature>
<keyword evidence="4 7" id="KW-0067">ATP-binding</keyword>
<feature type="domain" description="Helicase C-terminal" evidence="11">
    <location>
        <begin position="237"/>
        <end position="381"/>
    </location>
</feature>
<dbReference type="InterPro" id="IPR036867">
    <property type="entry name" value="R3H_dom_sf"/>
</dbReference>
<dbReference type="SMART" id="SM00490">
    <property type="entry name" value="HELICc"/>
    <property type="match status" value="1"/>
</dbReference>
<accession>A0ABY0IHK6</accession>
<dbReference type="Pfam" id="PF01424">
    <property type="entry name" value="R3H"/>
    <property type="match status" value="1"/>
</dbReference>
<evidence type="ECO:0000259" key="12">
    <source>
        <dbReference type="PROSITE" id="PS51195"/>
    </source>
</evidence>
<dbReference type="EMBL" id="QDKL01000002">
    <property type="protein sequence ID" value="RZF21346.1"/>
    <property type="molecule type" value="Genomic_DNA"/>
</dbReference>
<evidence type="ECO:0000313" key="13">
    <source>
        <dbReference type="EMBL" id="RZF21346.1"/>
    </source>
</evidence>
<comment type="similarity">
    <text evidence="5 7">Belongs to the DEAD box helicase family.</text>
</comment>
<evidence type="ECO:0000313" key="14">
    <source>
        <dbReference type="Proteomes" id="UP000443582"/>
    </source>
</evidence>
<dbReference type="Pfam" id="PF00271">
    <property type="entry name" value="Helicase_C"/>
    <property type="match status" value="1"/>
</dbReference>
<dbReference type="InterPro" id="IPR011545">
    <property type="entry name" value="DEAD/DEAH_box_helicase_dom"/>
</dbReference>
<feature type="compositionally biased region" description="Basic and acidic residues" evidence="8">
    <location>
        <begin position="400"/>
        <end position="412"/>
    </location>
</feature>
<dbReference type="PANTHER" id="PTHR47959:SF1">
    <property type="entry name" value="ATP-DEPENDENT RNA HELICASE DBPA"/>
    <property type="match status" value="1"/>
</dbReference>
<dbReference type="InterPro" id="IPR027417">
    <property type="entry name" value="P-loop_NTPase"/>
</dbReference>
<feature type="domain" description="R3H" evidence="9">
    <location>
        <begin position="597"/>
        <end position="662"/>
    </location>
</feature>
<dbReference type="SUPFAM" id="SSF52540">
    <property type="entry name" value="P-loop containing nucleoside triphosphate hydrolases"/>
    <property type="match status" value="1"/>
</dbReference>
<evidence type="ECO:0000256" key="1">
    <source>
        <dbReference type="ARBA" id="ARBA00022741"/>
    </source>
</evidence>
<evidence type="ECO:0000256" key="2">
    <source>
        <dbReference type="ARBA" id="ARBA00022801"/>
    </source>
</evidence>
<organism evidence="13 14">
    <name type="scientific">Halobacteriovorax vibrionivorans</name>
    <dbReference type="NCBI Taxonomy" id="2152716"/>
    <lineage>
        <taxon>Bacteria</taxon>
        <taxon>Pseudomonadati</taxon>
        <taxon>Bdellovibrionota</taxon>
        <taxon>Bacteriovoracia</taxon>
        <taxon>Bacteriovoracales</taxon>
        <taxon>Halobacteriovoraceae</taxon>
        <taxon>Halobacteriovorax</taxon>
    </lineage>
</organism>
<dbReference type="Proteomes" id="UP000443582">
    <property type="component" value="Unassembled WGS sequence"/>
</dbReference>
<gene>
    <name evidence="13" type="ORF">DAY19_06575</name>
</gene>
<feature type="domain" description="DEAD-box RNA helicase Q" evidence="12">
    <location>
        <begin position="5"/>
        <end position="33"/>
    </location>
</feature>
<evidence type="ECO:0000256" key="5">
    <source>
        <dbReference type="ARBA" id="ARBA00038437"/>
    </source>
</evidence>
<dbReference type="SMART" id="SM00487">
    <property type="entry name" value="DEXDc"/>
    <property type="match status" value="1"/>
</dbReference>
<dbReference type="PROSITE" id="PS00039">
    <property type="entry name" value="DEAD_ATP_HELICASE"/>
    <property type="match status" value="1"/>
</dbReference>
<keyword evidence="14" id="KW-1185">Reference proteome</keyword>
<dbReference type="CDD" id="cd00268">
    <property type="entry name" value="DEADc"/>
    <property type="match status" value="1"/>
</dbReference>
<evidence type="ECO:0000256" key="7">
    <source>
        <dbReference type="RuleBase" id="RU000492"/>
    </source>
</evidence>
<dbReference type="Gene3D" id="3.40.50.300">
    <property type="entry name" value="P-loop containing nucleotide triphosphate hydrolases"/>
    <property type="match status" value="2"/>
</dbReference>
<dbReference type="PROSITE" id="PS51192">
    <property type="entry name" value="HELICASE_ATP_BIND_1"/>
    <property type="match status" value="1"/>
</dbReference>
<evidence type="ECO:0000256" key="8">
    <source>
        <dbReference type="SAM" id="MobiDB-lite"/>
    </source>
</evidence>
<dbReference type="InterPro" id="IPR001374">
    <property type="entry name" value="R3H_dom"/>
</dbReference>
<evidence type="ECO:0000256" key="6">
    <source>
        <dbReference type="PROSITE-ProRule" id="PRU00552"/>
    </source>
</evidence>
<feature type="domain" description="Helicase ATP-binding" evidence="10">
    <location>
        <begin position="36"/>
        <end position="210"/>
    </location>
</feature>
<dbReference type="PROSITE" id="PS51061">
    <property type="entry name" value="R3H"/>
    <property type="match status" value="1"/>
</dbReference>
<dbReference type="InterPro" id="IPR044742">
    <property type="entry name" value="DEAD/DEAH_RhlB"/>
</dbReference>
<evidence type="ECO:0000259" key="9">
    <source>
        <dbReference type="PROSITE" id="PS51061"/>
    </source>
</evidence>
<proteinExistence type="inferred from homology"/>